<dbReference type="AGR" id="Xenbase:XB-GENE-6489244"/>
<evidence type="ECO:0000313" key="15">
    <source>
        <dbReference type="Xenbase" id="XB-GENE-6489244"/>
    </source>
</evidence>
<dbReference type="STRING" id="8355.A0A1L8G690"/>
<evidence type="ECO:0000256" key="9">
    <source>
        <dbReference type="ARBA" id="ARBA00067872"/>
    </source>
</evidence>
<keyword evidence="6" id="KW-0143">Chaperone</keyword>
<dbReference type="InterPro" id="IPR038397">
    <property type="entry name" value="TBCC_N_sf"/>
</dbReference>
<sequence length="327" mass="36613">MDPAVQTELDGESLSQPGRLPERLQRRDEERQREAGRKRQEKEGRAVLEEKSAHFIASFGSEKAAIEKALGSAEAGSLDEAAGRLQRLQKLLNDSLMFLPSYDIRQAQEAIGRIHGTLEEKRQALQPRGKFTFKSRRKEAATPASQPTPAGPQSRPREAQNQTQCGLQQMSGQTVNMESAEIQRKDVELKQLQDCTVSLTGSPATLHIRGLRRCKVLCGPVSSSVFVDDCSDCLFAFPCQQLRTHNSLRCRFYLHVTSRAIIEDCAHLSFAPFTWTYEGIAGDFAVSGLDRDSNNWNQVDDFNWLVNDVPSPNWGVIPEGDRVTQWL</sequence>
<dbReference type="Pfam" id="PF16752">
    <property type="entry name" value="TBCC_N"/>
    <property type="match status" value="1"/>
</dbReference>
<evidence type="ECO:0000256" key="6">
    <source>
        <dbReference type="ARBA" id="ARBA00023186"/>
    </source>
</evidence>
<feature type="domain" description="C-CAP/cofactor C-like" evidence="12">
    <location>
        <begin position="156"/>
        <end position="304"/>
    </location>
</feature>
<dbReference type="Xenbase" id="XB-GENE-6489244">
    <property type="gene designation" value="tbcc.L"/>
</dbReference>
<comment type="subcellular location">
    <subcellularLocation>
        <location evidence="1">Cytoplasm</location>
    </subcellularLocation>
</comment>
<dbReference type="GeneID" id="108716441"/>
<dbReference type="GO" id="GO:0005737">
    <property type="term" value="C:cytoplasm"/>
    <property type="evidence" value="ECO:0000318"/>
    <property type="project" value="GO_Central"/>
</dbReference>
<keyword evidence="4" id="KW-0597">Phosphoprotein</keyword>
<organism evidence="13 14">
    <name type="scientific">Xenopus laevis</name>
    <name type="common">African clawed frog</name>
    <dbReference type="NCBI Taxonomy" id="8355"/>
    <lineage>
        <taxon>Eukaryota</taxon>
        <taxon>Metazoa</taxon>
        <taxon>Chordata</taxon>
        <taxon>Craniata</taxon>
        <taxon>Vertebrata</taxon>
        <taxon>Euteleostomi</taxon>
        <taxon>Amphibia</taxon>
        <taxon>Batrachia</taxon>
        <taxon>Anura</taxon>
        <taxon>Pipoidea</taxon>
        <taxon>Pipidae</taxon>
        <taxon>Xenopodinae</taxon>
        <taxon>Xenopus</taxon>
        <taxon>Xenopus</taxon>
    </lineage>
</organism>
<dbReference type="Gene3D" id="2.160.20.70">
    <property type="match status" value="1"/>
</dbReference>
<evidence type="ECO:0000256" key="8">
    <source>
        <dbReference type="ARBA" id="ARBA00058607"/>
    </source>
</evidence>
<dbReference type="InterPro" id="IPR031925">
    <property type="entry name" value="TBCC_N"/>
</dbReference>
<dbReference type="PANTHER" id="PTHR15139:SF0">
    <property type="entry name" value="TUBULIN-SPECIFIC CHAPERONE C"/>
    <property type="match status" value="1"/>
</dbReference>
<dbReference type="Pfam" id="PF07986">
    <property type="entry name" value="TBCC"/>
    <property type="match status" value="1"/>
</dbReference>
<dbReference type="OMA" id="YFQHEIT"/>
<dbReference type="GO" id="GO:0005829">
    <property type="term" value="C:cytosol"/>
    <property type="evidence" value="ECO:0007669"/>
    <property type="project" value="UniProtKB-ARBA"/>
</dbReference>
<evidence type="ECO:0000256" key="11">
    <source>
        <dbReference type="SAM" id="MobiDB-lite"/>
    </source>
</evidence>
<dbReference type="OrthoDB" id="194775at2759"/>
<dbReference type="RefSeq" id="XP_018118059.1">
    <property type="nucleotide sequence ID" value="XM_018262570.2"/>
</dbReference>
<evidence type="ECO:0000313" key="14">
    <source>
        <dbReference type="RefSeq" id="XP_018118059.1"/>
    </source>
</evidence>
<comment type="similarity">
    <text evidence="2">Belongs to the TBCC family.</text>
</comment>
<dbReference type="GO" id="GO:0007021">
    <property type="term" value="P:tubulin complex assembly"/>
    <property type="evidence" value="ECO:0000318"/>
    <property type="project" value="GO_Central"/>
</dbReference>
<dbReference type="KEGG" id="xla:108716441"/>
<keyword evidence="5" id="KW-0007">Acetylation</keyword>
<name>A0A1L8G690_XENLA</name>
<keyword evidence="3" id="KW-0963">Cytoplasm</keyword>
<protein>
    <recommendedName>
        <fullName evidence="9">Tubulin-specific chaperone C</fullName>
    </recommendedName>
    <alternativeName>
        <fullName evidence="10">Tubulin-folding cofactor C</fullName>
    </alternativeName>
</protein>
<dbReference type="SMART" id="SM00673">
    <property type="entry name" value="CARP"/>
    <property type="match status" value="2"/>
</dbReference>
<dbReference type="PROSITE" id="PS51329">
    <property type="entry name" value="C_CAP_COFACTOR_C"/>
    <property type="match status" value="1"/>
</dbReference>
<evidence type="ECO:0000256" key="2">
    <source>
        <dbReference type="ARBA" id="ARBA00008848"/>
    </source>
</evidence>
<feature type="region of interest" description="Disordered" evidence="11">
    <location>
        <begin position="118"/>
        <end position="170"/>
    </location>
</feature>
<feature type="compositionally biased region" description="Polar residues" evidence="11">
    <location>
        <begin position="159"/>
        <end position="170"/>
    </location>
</feature>
<dbReference type="CTD" id="108716441"/>
<dbReference type="GO" id="GO:0015631">
    <property type="term" value="F:tubulin binding"/>
    <property type="evidence" value="ECO:0007669"/>
    <property type="project" value="InterPro"/>
</dbReference>
<dbReference type="Proteomes" id="UP000186698">
    <property type="component" value="Chromosome 5L"/>
</dbReference>
<keyword evidence="13" id="KW-1185">Reference proteome</keyword>
<dbReference type="InterPro" id="IPR017901">
    <property type="entry name" value="C-CAP_CF_C-like"/>
</dbReference>
<feature type="region of interest" description="Disordered" evidence="11">
    <location>
        <begin position="1"/>
        <end position="46"/>
    </location>
</feature>
<gene>
    <name evidence="14 15" type="primary">tbcc.L</name>
</gene>
<dbReference type="InterPro" id="IPR012945">
    <property type="entry name" value="Tubulin-bd_cofactor_C_dom"/>
</dbReference>
<evidence type="ECO:0000256" key="4">
    <source>
        <dbReference type="ARBA" id="ARBA00022553"/>
    </source>
</evidence>
<accession>A0A1L8G690</accession>
<dbReference type="GO" id="GO:0006457">
    <property type="term" value="P:protein folding"/>
    <property type="evidence" value="ECO:0000318"/>
    <property type="project" value="GO_Central"/>
</dbReference>
<reference evidence="14" key="1">
    <citation type="submission" date="2025-08" db="UniProtKB">
        <authorList>
            <consortium name="RefSeq"/>
        </authorList>
    </citation>
    <scope>IDENTIFICATION</scope>
    <source>
        <strain evidence="14">J_2021</strain>
        <tissue evidence="14">Erythrocytes</tissue>
    </source>
</reference>
<proteinExistence type="inferred from homology"/>
<dbReference type="PANTHER" id="PTHR15139">
    <property type="entry name" value="TUBULIN FOLDING COFACTOR C"/>
    <property type="match status" value="1"/>
</dbReference>
<comment type="subunit">
    <text evidence="7">Supercomplex made of cofactors A to E. Cofactors A and D function by capturing and stabilizing tubulin in a quasi-native conformation. Cofactor E binds to the cofactor D-tubulin complex; interaction with cofactor C then causes the release of tubulin polypeptides that are committed to the native state.</text>
</comment>
<dbReference type="InterPro" id="IPR006599">
    <property type="entry name" value="CARP_motif"/>
</dbReference>
<evidence type="ECO:0000256" key="10">
    <source>
        <dbReference type="ARBA" id="ARBA00079876"/>
    </source>
</evidence>
<dbReference type="AlphaFoldDB" id="A0A1L8G690"/>
<dbReference type="FunFam" id="1.20.58.1250:FF:000001">
    <property type="entry name" value="Tubulin-specific chaperone C"/>
    <property type="match status" value="1"/>
</dbReference>
<evidence type="ECO:0000256" key="7">
    <source>
        <dbReference type="ARBA" id="ARBA00026055"/>
    </source>
</evidence>
<feature type="compositionally biased region" description="Basic and acidic residues" evidence="11">
    <location>
        <begin position="20"/>
        <end position="46"/>
    </location>
</feature>
<evidence type="ECO:0000256" key="1">
    <source>
        <dbReference type="ARBA" id="ARBA00004496"/>
    </source>
</evidence>
<dbReference type="InterPro" id="IPR027684">
    <property type="entry name" value="TBCC"/>
</dbReference>
<dbReference type="Gene3D" id="1.20.58.1250">
    <property type="entry name" value="Tubulin Binding Cofactor C, N-terminal domain"/>
    <property type="match status" value="1"/>
</dbReference>
<dbReference type="InterPro" id="IPR016098">
    <property type="entry name" value="CAP/MinC_C"/>
</dbReference>
<dbReference type="Bgee" id="108716441">
    <property type="expression patterns" value="Expressed in blastula and 19 other cell types or tissues"/>
</dbReference>
<comment type="function">
    <text evidence="8">Tubulin-folding protein; involved in the final step of the tubulin folding pathway.</text>
</comment>
<evidence type="ECO:0000256" key="3">
    <source>
        <dbReference type="ARBA" id="ARBA00022490"/>
    </source>
</evidence>
<dbReference type="PaxDb" id="8355-A0A1L8G690"/>
<dbReference type="FunFam" id="2.160.20.70:FF:000007">
    <property type="entry name" value="tubulin-specific chaperone C"/>
    <property type="match status" value="1"/>
</dbReference>
<dbReference type="GO" id="GO:0007023">
    <property type="term" value="P:post-chaperonin tubulin folding pathway"/>
    <property type="evidence" value="ECO:0007669"/>
    <property type="project" value="InterPro"/>
</dbReference>
<evidence type="ECO:0000313" key="13">
    <source>
        <dbReference type="Proteomes" id="UP000186698"/>
    </source>
</evidence>
<evidence type="ECO:0000259" key="12">
    <source>
        <dbReference type="PROSITE" id="PS51329"/>
    </source>
</evidence>
<evidence type="ECO:0000256" key="5">
    <source>
        <dbReference type="ARBA" id="ARBA00022990"/>
    </source>
</evidence>